<feature type="transmembrane region" description="Helical" evidence="1">
    <location>
        <begin position="259"/>
        <end position="282"/>
    </location>
</feature>
<evidence type="ECO:0000313" key="3">
    <source>
        <dbReference type="EMBL" id="CAF4038116.1"/>
    </source>
</evidence>
<dbReference type="Gene3D" id="2.40.180.10">
    <property type="entry name" value="Catalase core domain"/>
    <property type="match status" value="1"/>
</dbReference>
<comment type="caution">
    <text evidence="2">The sequence shown here is derived from an EMBL/GenBank/DDBJ whole genome shotgun (WGS) entry which is preliminary data.</text>
</comment>
<dbReference type="GO" id="GO:0016020">
    <property type="term" value="C:membrane"/>
    <property type="evidence" value="ECO:0007669"/>
    <property type="project" value="TreeGrafter"/>
</dbReference>
<proteinExistence type="predicted"/>
<feature type="transmembrane region" description="Helical" evidence="1">
    <location>
        <begin position="1073"/>
        <end position="1096"/>
    </location>
</feature>
<feature type="transmembrane region" description="Helical" evidence="1">
    <location>
        <begin position="921"/>
        <end position="942"/>
    </location>
</feature>
<dbReference type="InterPro" id="IPR051223">
    <property type="entry name" value="Polycystin"/>
</dbReference>
<name>A0A815AU18_9BILA</name>
<dbReference type="InterPro" id="IPR036392">
    <property type="entry name" value="PLAT/LH2_dom_sf"/>
</dbReference>
<feature type="transmembrane region" description="Helical" evidence="1">
    <location>
        <begin position="962"/>
        <end position="991"/>
    </location>
</feature>
<dbReference type="EMBL" id="CAJNOQ010010778">
    <property type="protein sequence ID" value="CAF1260755.1"/>
    <property type="molecule type" value="Genomic_DNA"/>
</dbReference>
<evidence type="ECO:0000313" key="2">
    <source>
        <dbReference type="EMBL" id="CAF1260755.1"/>
    </source>
</evidence>
<evidence type="ECO:0000256" key="1">
    <source>
        <dbReference type="SAM" id="Phobius"/>
    </source>
</evidence>
<reference evidence="2" key="1">
    <citation type="submission" date="2021-02" db="EMBL/GenBank/DDBJ databases">
        <authorList>
            <person name="Nowell W R."/>
        </authorList>
    </citation>
    <scope>NUCLEOTIDE SEQUENCE</scope>
</reference>
<dbReference type="GO" id="GO:0005262">
    <property type="term" value="F:calcium channel activity"/>
    <property type="evidence" value="ECO:0007669"/>
    <property type="project" value="TreeGrafter"/>
</dbReference>
<feature type="transmembrane region" description="Helical" evidence="1">
    <location>
        <begin position="585"/>
        <end position="603"/>
    </location>
</feature>
<feature type="transmembrane region" description="Helical" evidence="1">
    <location>
        <begin position="882"/>
        <end position="900"/>
    </location>
</feature>
<dbReference type="Proteomes" id="UP000681722">
    <property type="component" value="Unassembled WGS sequence"/>
</dbReference>
<dbReference type="GO" id="GO:0050982">
    <property type="term" value="P:detection of mechanical stimulus"/>
    <property type="evidence" value="ECO:0007669"/>
    <property type="project" value="TreeGrafter"/>
</dbReference>
<keyword evidence="4" id="KW-1185">Reference proteome</keyword>
<sequence length="1141" mass="133206">GITNGLGVLYLTQEWIPIRYVFDSDIYVTYVVGQMLIFLSFINSSIPTLVRYSLNQSYLNKSTMKNSHLYQIRLAHLRKNLYRHTFSFRLNTTRLGKYLTFVFDNLPNSYYIFTTYIRYNQSCLNTGIINRTQLLSYHFNADLNYLNDFVHSIPIQPNSVVCSTIQITSKQNLPKSQKSRIGHLMVIETACYSFTNLTGREYYNSLKNDICQLHNVDNQDVTLPSNGPYLECYCSSFMNYFLLTDLKQLDIQFELSEQVWHYFLLYVIILVTIYLLLSIYAIRADVHEHYRPLVKFINDNQMPTVSRYLFQLTIFTGLQRAASSNLKIFVRIMGKKQNDSPHCLNTDNNEAFQRGSCNQFLLTSFIDLGIKSLILFLHSCFYAAASCTADLDNYYVDIEQFEFVHKFDLKHRLSISSIAEEEQRTNAFKPDHEILGEKRKNATSTNDDIIENKNVNCIYPALRIHSRNLNHFKSQRSLKHNVFADRISTFLTLQPNCEKRKAHLDTQLKSANSSHVTVFNATFLRRTDETAFRANCVEIPTTPLIDIKHETLSGVMRLSRDITLTEPQIQERIRERIVEGSIIRAMRDVLGYIVFLVIIILVFNETSQNIKTRLAMREYTFQLLLRENIFQRIVNIPDTMDWLRLFIEHRLFLKPVDYSCIKDNCNYIRIPDSPLYLSKSIRIRQIRAERGKCHSKIIKIFRNYNQSCYIGSKNIISKKHLVISGIRNCTGWNLSNSCNEKCPLSNAFSAVSYEHIRSKLYSTYESPYYFIFYLLSKETVMSCNRKKKYYNLKKSNWLDEKTVVLIIEGNLYSPQTMATISFVLTMDKNLFGTISTNILIDVSDYSLINNYVLDQNNKSISTRGIRMPKKIVKTDLTRQSVLIHYLFLVLLVVIFIVKLFDLAKYTRTFGFIGFVTFLRSISNIIDMFLLLLCCYYFLFFYLDYEVLQMNNILQTLDIKRLFISFRVLIINNIIVNNLIGGICLVAMFKLLNLLKFNPKTFLIAETVRKSALGFCIILLLVFINYFVFAVIAHLLFPTEENFQTIFVAFRVVLVSSVRDSSTQSYNSISIVRALWQFLLWLIAAKLIENFLVSFVIQEFAFVRKNHQSTDEERVVERLFSTLMTYFAIRKPKKVTYSKVLD</sequence>
<keyword evidence="1" id="KW-1133">Transmembrane helix</keyword>
<organism evidence="2 4">
    <name type="scientific">Didymodactylos carnosus</name>
    <dbReference type="NCBI Taxonomy" id="1234261"/>
    <lineage>
        <taxon>Eukaryota</taxon>
        <taxon>Metazoa</taxon>
        <taxon>Spiralia</taxon>
        <taxon>Gnathifera</taxon>
        <taxon>Rotifera</taxon>
        <taxon>Eurotatoria</taxon>
        <taxon>Bdelloidea</taxon>
        <taxon>Philodinida</taxon>
        <taxon>Philodinidae</taxon>
        <taxon>Didymodactylos</taxon>
    </lineage>
</organism>
<dbReference type="PANTHER" id="PTHR10877">
    <property type="entry name" value="POLYCYSTIN FAMILY MEMBER"/>
    <property type="match status" value="1"/>
</dbReference>
<gene>
    <name evidence="2" type="ORF">GPM918_LOCUS26591</name>
    <name evidence="3" type="ORF">SRO942_LOCUS26772</name>
</gene>
<feature type="non-terminal residue" evidence="2">
    <location>
        <position position="1141"/>
    </location>
</feature>
<dbReference type="PANTHER" id="PTHR10877:SF197">
    <property type="entry name" value="POLYCYSTIC KIDNEY DISEASE PROTEIN 1-LIKE 2"/>
    <property type="match status" value="1"/>
</dbReference>
<protein>
    <submittedName>
        <fullName evidence="2">Uncharacterized protein</fullName>
    </submittedName>
</protein>
<dbReference type="Proteomes" id="UP000663829">
    <property type="component" value="Unassembled WGS sequence"/>
</dbReference>
<dbReference type="AlphaFoldDB" id="A0A815AU18"/>
<keyword evidence="1" id="KW-0472">Membrane</keyword>
<dbReference type="OrthoDB" id="10039936at2759"/>
<feature type="transmembrane region" description="Helical" evidence="1">
    <location>
        <begin position="1011"/>
        <end position="1036"/>
    </location>
</feature>
<accession>A0A815AU18</accession>
<dbReference type="EMBL" id="CAJOBC010018635">
    <property type="protein sequence ID" value="CAF4038116.1"/>
    <property type="molecule type" value="Genomic_DNA"/>
</dbReference>
<keyword evidence="1" id="KW-0812">Transmembrane</keyword>
<dbReference type="SUPFAM" id="SSF49723">
    <property type="entry name" value="Lipase/lipooxygenase domain (PLAT/LH2 domain)"/>
    <property type="match status" value="1"/>
</dbReference>
<evidence type="ECO:0000313" key="4">
    <source>
        <dbReference type="Proteomes" id="UP000663829"/>
    </source>
</evidence>